<dbReference type="AlphaFoldDB" id="A0A9D2UV65"/>
<evidence type="ECO:0000313" key="2">
    <source>
        <dbReference type="Proteomes" id="UP000787156"/>
    </source>
</evidence>
<name>A0A9D2UV65_ACILW</name>
<reference evidence="1" key="2">
    <citation type="submission" date="2021-09" db="EMBL/GenBank/DDBJ databases">
        <authorList>
            <person name="Gilroy R."/>
        </authorList>
    </citation>
    <scope>NUCLEOTIDE SEQUENCE</scope>
    <source>
        <strain evidence="1">CHK135-1449</strain>
    </source>
</reference>
<dbReference type="Proteomes" id="UP000787156">
    <property type="component" value="Unassembled WGS sequence"/>
</dbReference>
<sequence length="57" mass="6582">MTDKVQAKQDLEFCSAELSKYQNLSRSGLTRHELLAIDGIMIKLKERIKNLREALYA</sequence>
<comment type="caution">
    <text evidence="1">The sequence shown here is derived from an EMBL/GenBank/DDBJ whole genome shotgun (WGS) entry which is preliminary data.</text>
</comment>
<protein>
    <submittedName>
        <fullName evidence="1">Uncharacterized protein</fullName>
    </submittedName>
</protein>
<reference evidence="1" key="1">
    <citation type="journal article" date="2021" name="PeerJ">
        <title>Extensive microbial diversity within the chicken gut microbiome revealed by metagenomics and culture.</title>
        <authorList>
            <person name="Gilroy R."/>
            <person name="Ravi A."/>
            <person name="Getino M."/>
            <person name="Pursley I."/>
            <person name="Horton D.L."/>
            <person name="Alikhan N.F."/>
            <person name="Baker D."/>
            <person name="Gharbi K."/>
            <person name="Hall N."/>
            <person name="Watson M."/>
            <person name="Adriaenssens E.M."/>
            <person name="Foster-Nyarko E."/>
            <person name="Jarju S."/>
            <person name="Secka A."/>
            <person name="Antonio M."/>
            <person name="Oren A."/>
            <person name="Chaudhuri R.R."/>
            <person name="La Ragione R."/>
            <person name="Hildebrand F."/>
            <person name="Pallen M.J."/>
        </authorList>
    </citation>
    <scope>NUCLEOTIDE SEQUENCE</scope>
    <source>
        <strain evidence="1">CHK135-1449</strain>
    </source>
</reference>
<organism evidence="1 2">
    <name type="scientific">Acinetobacter lwoffii</name>
    <dbReference type="NCBI Taxonomy" id="28090"/>
    <lineage>
        <taxon>Bacteria</taxon>
        <taxon>Pseudomonadati</taxon>
        <taxon>Pseudomonadota</taxon>
        <taxon>Gammaproteobacteria</taxon>
        <taxon>Moraxellales</taxon>
        <taxon>Moraxellaceae</taxon>
        <taxon>Acinetobacter</taxon>
    </lineage>
</organism>
<accession>A0A9D2UV65</accession>
<proteinExistence type="predicted"/>
<evidence type="ECO:0000313" key="1">
    <source>
        <dbReference type="EMBL" id="HJF29122.1"/>
    </source>
</evidence>
<dbReference type="EMBL" id="DYWX01000142">
    <property type="protein sequence ID" value="HJF29122.1"/>
    <property type="molecule type" value="Genomic_DNA"/>
</dbReference>
<gene>
    <name evidence="1" type="ORF">K8V79_12980</name>
</gene>